<evidence type="ECO:0000313" key="3">
    <source>
        <dbReference type="Proteomes" id="UP000000310"/>
    </source>
</evidence>
<dbReference type="Gene3D" id="3.40.50.300">
    <property type="entry name" value="P-loop containing nucleotide triphosphate hydrolases"/>
    <property type="match status" value="2"/>
</dbReference>
<dbReference type="InterPro" id="IPR003593">
    <property type="entry name" value="AAA+_ATPase"/>
</dbReference>
<dbReference type="STRING" id="762903.Pedsa_2464"/>
<dbReference type="InterPro" id="IPR010285">
    <property type="entry name" value="DNA_helicase_pif1-like_DEAD"/>
</dbReference>
<organism evidence="2 3">
    <name type="scientific">Pseudopedobacter saltans (strain ATCC 51119 / DSM 12145 / JCM 21818 / CCUG 39354 / LMG 10337 / NBRC 100064 / NCIMB 13643)</name>
    <name type="common">Pedobacter saltans</name>
    <dbReference type="NCBI Taxonomy" id="762903"/>
    <lineage>
        <taxon>Bacteria</taxon>
        <taxon>Pseudomonadati</taxon>
        <taxon>Bacteroidota</taxon>
        <taxon>Sphingobacteriia</taxon>
        <taxon>Sphingobacteriales</taxon>
        <taxon>Sphingobacteriaceae</taxon>
        <taxon>Pseudopedobacter</taxon>
    </lineage>
</organism>
<dbReference type="eggNOG" id="COG0507">
    <property type="taxonomic scope" value="Bacteria"/>
</dbReference>
<feature type="domain" description="HRDC" evidence="1">
    <location>
        <begin position="624"/>
        <end position="704"/>
    </location>
</feature>
<dbReference type="InterPro" id="IPR051055">
    <property type="entry name" value="PIF1_helicase"/>
</dbReference>
<dbReference type="Pfam" id="PF14493">
    <property type="entry name" value="HTH_40"/>
    <property type="match status" value="1"/>
</dbReference>
<protein>
    <submittedName>
        <fullName evidence="2">HRDC domain protein</fullName>
    </submittedName>
</protein>
<dbReference type="PANTHER" id="PTHR47642">
    <property type="entry name" value="ATP-DEPENDENT DNA HELICASE"/>
    <property type="match status" value="1"/>
</dbReference>
<dbReference type="SMART" id="SM00341">
    <property type="entry name" value="HRDC"/>
    <property type="match status" value="1"/>
</dbReference>
<dbReference type="InterPro" id="IPR002121">
    <property type="entry name" value="HRDC_dom"/>
</dbReference>
<dbReference type="InterPro" id="IPR027417">
    <property type="entry name" value="P-loop_NTPase"/>
</dbReference>
<dbReference type="RefSeq" id="WP_013633494.1">
    <property type="nucleotide sequence ID" value="NC_015177.1"/>
</dbReference>
<dbReference type="GO" id="GO:0000166">
    <property type="term" value="F:nucleotide binding"/>
    <property type="evidence" value="ECO:0007669"/>
    <property type="project" value="InterPro"/>
</dbReference>
<accession>F0SEU3</accession>
<name>F0SEU3_PSESL</name>
<dbReference type="CDD" id="cd18809">
    <property type="entry name" value="SF1_C_RecD"/>
    <property type="match status" value="1"/>
</dbReference>
<dbReference type="InterPro" id="IPR044876">
    <property type="entry name" value="HRDC_dom_sf"/>
</dbReference>
<dbReference type="SUPFAM" id="SSF52540">
    <property type="entry name" value="P-loop containing nucleoside triphosphate hydrolases"/>
    <property type="match status" value="2"/>
</dbReference>
<proteinExistence type="predicted"/>
<dbReference type="InterPro" id="IPR010997">
    <property type="entry name" value="HRDC-like_sf"/>
</dbReference>
<dbReference type="Pfam" id="PF05970">
    <property type="entry name" value="PIF1"/>
    <property type="match status" value="1"/>
</dbReference>
<evidence type="ECO:0000259" key="1">
    <source>
        <dbReference type="PROSITE" id="PS50967"/>
    </source>
</evidence>
<dbReference type="EMBL" id="CP002545">
    <property type="protein sequence ID" value="ADY53009.1"/>
    <property type="molecule type" value="Genomic_DNA"/>
</dbReference>
<dbReference type="GO" id="GO:0006281">
    <property type="term" value="P:DNA repair"/>
    <property type="evidence" value="ECO:0007669"/>
    <property type="project" value="InterPro"/>
</dbReference>
<dbReference type="Proteomes" id="UP000000310">
    <property type="component" value="Chromosome"/>
</dbReference>
<dbReference type="HOGENOM" id="CLU_001613_6_0_10"/>
<dbReference type="OrthoDB" id="9763659at2"/>
<dbReference type="PROSITE" id="PS50967">
    <property type="entry name" value="HRDC"/>
    <property type="match status" value="1"/>
</dbReference>
<dbReference type="KEGG" id="psn:Pedsa_2464"/>
<reference evidence="3" key="2">
    <citation type="submission" date="2011-02" db="EMBL/GenBank/DDBJ databases">
        <title>The complete genome of Pedobacter saltans DSM 12145.</title>
        <authorList>
            <consortium name="US DOE Joint Genome Institute (JGI-PGF)"/>
            <person name="Lucas S."/>
            <person name="Copeland A."/>
            <person name="Lapidus A."/>
            <person name="Bruce D."/>
            <person name="Goodwin L."/>
            <person name="Pitluck S."/>
            <person name="Kyrpides N."/>
            <person name="Mavromatis K."/>
            <person name="Pagani I."/>
            <person name="Ivanova N."/>
            <person name="Ovchinnikova G."/>
            <person name="Lu M."/>
            <person name="Detter J.C."/>
            <person name="Han C."/>
            <person name="Land M."/>
            <person name="Hauser L."/>
            <person name="Markowitz V."/>
            <person name="Cheng J.-F."/>
            <person name="Hugenholtz P."/>
            <person name="Woyke T."/>
            <person name="Wu D."/>
            <person name="Tindall B."/>
            <person name="Pomrenke H.G."/>
            <person name="Brambilla E."/>
            <person name="Klenk H.-P."/>
            <person name="Eisen J.A."/>
        </authorList>
    </citation>
    <scope>NUCLEOTIDE SEQUENCE [LARGE SCALE GENOMIC DNA]</scope>
    <source>
        <strain evidence="3">ATCC 51119 / DSM 12145 / JCM 21818 / LMG 10337 / NBRC 100064 / NCIMB 13643</strain>
    </source>
</reference>
<sequence>MAENHQLKLANEFVQFTDRNIFLTGKAGTGKTTFLHNLRKNCPKRTVVVAPTGVAAINAGGATIHSFFQLPFGPYIPGQDRGRSASAMRIRGEKINLIKSIDLLVIDEISMVRSDTLDHIDEVLRRYRDRTKPFGGVQLLMIGDLHQLSPVVKDDEWSLLKDHYSNPYFFSSKALQESYPIAIELKHIYRQSDDLFIGLLNKVRENNIDLEVLNALNQRYIENFNPDEDEGYITLTSHNYSANQINDEKLGKIKVKSHVFKADISGDFPEFSYPNAENLELKVGAQVMFVKNDSSRDKFYYNGKIGKITRIEDDVIWVKCPQDLNEIYVRKAEWQNVKYELNPATKEIEEKQVGSFIQYPLRTAWAITIHKSQGLTFDKAIIDANAAFAHGQVYVALSRCRSFEGMVLRTPLTFNSIKTDGVVAHYTKEAENNTPNSEQLQQAKAFFQQGLLYELFDFKDIKGTLFQCKRIAEDYHQVISVGFLDNVNEVRENAEKTIYAISESYKKHLNVQLQQNQLPEDNGDLQERVKKACRYFVDKIDEVIIAGMDKVSFEADNKAVKESMSEVLNKLKKEVFIKRSVLKNSLEGFETLSYIKCRANAEIDFINLEKVQVTTRKETKVAAGIKHPELYKTIKSWRDDLAADNNVPVYMILPQKALTELVNKLPSNFAELESIKGIGKAKIKQFGAEILGMVTEYCEKRNISQTPLQLLVKVNKPEKVDTKQMSLNAFIDGKTVEEIAMERGLTASTIENHLIHFIGTGELDIHRFVEKDKASQIQAYVEEYKPISTTQTKEALGDDISYNEIRAVMKYLTYQEYLS</sequence>
<reference evidence="2 3" key="1">
    <citation type="journal article" date="2011" name="Stand. Genomic Sci.">
        <title>Complete genome sequence of the gliding, heparinolytic Pedobacter saltans type strain (113).</title>
        <authorList>
            <person name="Liolios K."/>
            <person name="Sikorski J."/>
            <person name="Lu M."/>
            <person name="Nolan M."/>
            <person name="Lapidus A."/>
            <person name="Lucas S."/>
            <person name="Hammon N."/>
            <person name="Deshpande S."/>
            <person name="Cheng J.F."/>
            <person name="Tapia R."/>
            <person name="Han C."/>
            <person name="Goodwin L."/>
            <person name="Pitluck S."/>
            <person name="Huntemann M."/>
            <person name="Ivanova N."/>
            <person name="Pagani I."/>
            <person name="Mavromatis K."/>
            <person name="Ovchinikova G."/>
            <person name="Pati A."/>
            <person name="Chen A."/>
            <person name="Palaniappan K."/>
            <person name="Land M."/>
            <person name="Hauser L."/>
            <person name="Brambilla E.M."/>
            <person name="Kotsyurbenko O."/>
            <person name="Rohde M."/>
            <person name="Tindall B.J."/>
            <person name="Abt B."/>
            <person name="Goker M."/>
            <person name="Detter J.C."/>
            <person name="Woyke T."/>
            <person name="Bristow J."/>
            <person name="Eisen J.A."/>
            <person name="Markowitz V."/>
            <person name="Hugenholtz P."/>
            <person name="Klenk H.P."/>
            <person name="Kyrpides N.C."/>
        </authorList>
    </citation>
    <scope>NUCLEOTIDE SEQUENCE [LARGE SCALE GENOMIC DNA]</scope>
    <source>
        <strain evidence="3">ATCC 51119 / DSM 12145 / JCM 21818 / LMG 10337 / NBRC 100064 / NCIMB 13643</strain>
    </source>
</reference>
<dbReference type="GO" id="GO:0000723">
    <property type="term" value="P:telomere maintenance"/>
    <property type="evidence" value="ECO:0007669"/>
    <property type="project" value="InterPro"/>
</dbReference>
<dbReference type="Gene3D" id="1.10.150.80">
    <property type="entry name" value="HRDC domain"/>
    <property type="match status" value="1"/>
</dbReference>
<dbReference type="GO" id="GO:0003678">
    <property type="term" value="F:DNA helicase activity"/>
    <property type="evidence" value="ECO:0007669"/>
    <property type="project" value="InterPro"/>
</dbReference>
<evidence type="ECO:0000313" key="2">
    <source>
        <dbReference type="EMBL" id="ADY53009.1"/>
    </source>
</evidence>
<dbReference type="InterPro" id="IPR029491">
    <property type="entry name" value="Helicase_HTH"/>
</dbReference>
<dbReference type="SMART" id="SM00382">
    <property type="entry name" value="AAA"/>
    <property type="match status" value="1"/>
</dbReference>
<keyword evidence="3" id="KW-1185">Reference proteome</keyword>
<dbReference type="GO" id="GO:0003676">
    <property type="term" value="F:nucleic acid binding"/>
    <property type="evidence" value="ECO:0007669"/>
    <property type="project" value="InterPro"/>
</dbReference>
<dbReference type="AlphaFoldDB" id="F0SEU3"/>
<dbReference type="SUPFAM" id="SSF47819">
    <property type="entry name" value="HRDC-like"/>
    <property type="match status" value="1"/>
</dbReference>
<dbReference type="Pfam" id="PF00570">
    <property type="entry name" value="HRDC"/>
    <property type="match status" value="1"/>
</dbReference>
<gene>
    <name evidence="2" type="ordered locus">Pedsa_2464</name>
</gene>
<dbReference type="FunFam" id="3.40.50.300:FF:001498">
    <property type="entry name" value="ATP-dependent DNA helicase"/>
    <property type="match status" value="1"/>
</dbReference>